<protein>
    <submittedName>
        <fullName evidence="2">Uncharacterized protein</fullName>
    </submittedName>
</protein>
<keyword evidence="1" id="KW-0812">Transmembrane</keyword>
<keyword evidence="1" id="KW-1133">Transmembrane helix</keyword>
<name>A0ABT7B2G4_9CYAN</name>
<reference evidence="2 3" key="1">
    <citation type="submission" date="2023-01" db="EMBL/GenBank/DDBJ databases">
        <title>Novel diversity within Roseofilum (Cyanobacteria; Desertifilaceae) from marine benthic mats with descriptions of four novel species.</title>
        <authorList>
            <person name="Wang Y."/>
            <person name="Berthold D.E."/>
            <person name="Hu J."/>
            <person name="Lefler F.W."/>
            <person name="Laughinghouse H.D. IV."/>
        </authorList>
    </citation>
    <scope>NUCLEOTIDE SEQUENCE [LARGE SCALE GENOMIC DNA]</scope>
    <source>
        <strain evidence="2 3">BLCC-M114</strain>
    </source>
</reference>
<dbReference type="Proteomes" id="UP001235849">
    <property type="component" value="Unassembled WGS sequence"/>
</dbReference>
<feature type="transmembrane region" description="Helical" evidence="1">
    <location>
        <begin position="56"/>
        <end position="75"/>
    </location>
</feature>
<keyword evidence="3" id="KW-1185">Reference proteome</keyword>
<dbReference type="EMBL" id="JAQOSO010000020">
    <property type="protein sequence ID" value="MDJ1173355.1"/>
    <property type="molecule type" value="Genomic_DNA"/>
</dbReference>
<organism evidence="2 3">
    <name type="scientific">Roseofilum capinflatum BLCC-M114</name>
    <dbReference type="NCBI Taxonomy" id="3022440"/>
    <lineage>
        <taxon>Bacteria</taxon>
        <taxon>Bacillati</taxon>
        <taxon>Cyanobacteriota</taxon>
        <taxon>Cyanophyceae</taxon>
        <taxon>Desertifilales</taxon>
        <taxon>Desertifilaceae</taxon>
        <taxon>Roseofilum</taxon>
        <taxon>Roseofilum capinflatum</taxon>
    </lineage>
</organism>
<dbReference type="RefSeq" id="WP_283765721.1">
    <property type="nucleotide sequence ID" value="NZ_JAQOSO010000020.1"/>
</dbReference>
<accession>A0ABT7B2G4</accession>
<evidence type="ECO:0000313" key="2">
    <source>
        <dbReference type="EMBL" id="MDJ1173355.1"/>
    </source>
</evidence>
<keyword evidence="1" id="KW-0472">Membrane</keyword>
<proteinExistence type="predicted"/>
<evidence type="ECO:0000256" key="1">
    <source>
        <dbReference type="SAM" id="Phobius"/>
    </source>
</evidence>
<evidence type="ECO:0000313" key="3">
    <source>
        <dbReference type="Proteomes" id="UP001235849"/>
    </source>
</evidence>
<gene>
    <name evidence="2" type="ORF">PMG25_04540</name>
</gene>
<comment type="caution">
    <text evidence="2">The sequence shown here is derived from an EMBL/GenBank/DDBJ whole genome shotgun (WGS) entry which is preliminary data.</text>
</comment>
<sequence length="82" mass="9369">MESQPKNFFINPEQLAKNRQREALENLGTNFVDPHIQQWVSVPSHTPPMIPAPPGVGFGCAAVWLLVTFVCCWMIRCKEFRI</sequence>